<dbReference type="Proteomes" id="UP000076154">
    <property type="component" value="Unassembled WGS sequence"/>
</dbReference>
<evidence type="ECO:0000256" key="1">
    <source>
        <dbReference type="SAM" id="MobiDB-lite"/>
    </source>
</evidence>
<sequence>MNSTSKLRKSPPSPKLSEATNRWSTSRTLRLASQDLSVSFRPTTASGSAPQVGNLTRLPSSHVEQYWTARALSAETLLSAREVHQEELRALLHIQEVKRAKEISTLITQHKEKHTHLERLVIILLVFILFLVVLIMYLATHHTRQTSARPASHFTIPILSPFTSVVEHETSVIGSKTITMVLVLLAAFAYFLMRHRLSRSLG</sequence>
<gene>
    <name evidence="3" type="ORF">Hypma_005782</name>
</gene>
<organism evidence="3 4">
    <name type="scientific">Hypsizygus marmoreus</name>
    <name type="common">White beech mushroom</name>
    <name type="synonym">Agaricus marmoreus</name>
    <dbReference type="NCBI Taxonomy" id="39966"/>
    <lineage>
        <taxon>Eukaryota</taxon>
        <taxon>Fungi</taxon>
        <taxon>Dikarya</taxon>
        <taxon>Basidiomycota</taxon>
        <taxon>Agaricomycotina</taxon>
        <taxon>Agaricomycetes</taxon>
        <taxon>Agaricomycetidae</taxon>
        <taxon>Agaricales</taxon>
        <taxon>Tricholomatineae</taxon>
        <taxon>Lyophyllaceae</taxon>
        <taxon>Hypsizygus</taxon>
    </lineage>
</organism>
<evidence type="ECO:0000256" key="2">
    <source>
        <dbReference type="SAM" id="Phobius"/>
    </source>
</evidence>
<protein>
    <submittedName>
        <fullName evidence="3">Uncharacterized protein</fullName>
    </submittedName>
</protein>
<evidence type="ECO:0000313" key="4">
    <source>
        <dbReference type="Proteomes" id="UP000076154"/>
    </source>
</evidence>
<dbReference type="InParanoid" id="A0A369KCQ2"/>
<reference evidence="3" key="1">
    <citation type="submission" date="2018-04" db="EMBL/GenBank/DDBJ databases">
        <title>Whole genome sequencing of Hypsizygus marmoreus.</title>
        <authorList>
            <person name="Choi I.-G."/>
            <person name="Min B."/>
            <person name="Kim J.-G."/>
            <person name="Kim S."/>
            <person name="Oh Y.-L."/>
            <person name="Kong W.-S."/>
            <person name="Park H."/>
            <person name="Jeong J."/>
            <person name="Song E.-S."/>
        </authorList>
    </citation>
    <scope>NUCLEOTIDE SEQUENCE [LARGE SCALE GENOMIC DNA]</scope>
    <source>
        <strain evidence="3">51987-8</strain>
    </source>
</reference>
<proteinExistence type="predicted"/>
<name>A0A369KCQ2_HYPMA</name>
<feature type="transmembrane region" description="Helical" evidence="2">
    <location>
        <begin position="173"/>
        <end position="193"/>
    </location>
</feature>
<evidence type="ECO:0000313" key="3">
    <source>
        <dbReference type="EMBL" id="RDB30657.1"/>
    </source>
</evidence>
<keyword evidence="2" id="KW-1133">Transmembrane helix</keyword>
<keyword evidence="2" id="KW-0812">Transmembrane</keyword>
<dbReference type="OrthoDB" id="3265172at2759"/>
<accession>A0A369KCQ2</accession>
<dbReference type="EMBL" id="LUEZ02000004">
    <property type="protein sequence ID" value="RDB30657.1"/>
    <property type="molecule type" value="Genomic_DNA"/>
</dbReference>
<dbReference type="AlphaFoldDB" id="A0A369KCQ2"/>
<keyword evidence="4" id="KW-1185">Reference proteome</keyword>
<comment type="caution">
    <text evidence="3">The sequence shown here is derived from an EMBL/GenBank/DDBJ whole genome shotgun (WGS) entry which is preliminary data.</text>
</comment>
<feature type="transmembrane region" description="Helical" evidence="2">
    <location>
        <begin position="120"/>
        <end position="139"/>
    </location>
</feature>
<keyword evidence="2" id="KW-0472">Membrane</keyword>
<feature type="region of interest" description="Disordered" evidence="1">
    <location>
        <begin position="1"/>
        <end position="24"/>
    </location>
</feature>